<dbReference type="Proteomes" id="UP000253345">
    <property type="component" value="Unassembled WGS sequence"/>
</dbReference>
<protein>
    <submittedName>
        <fullName evidence="3">Putative membrane protein</fullName>
    </submittedName>
</protein>
<evidence type="ECO:0000256" key="1">
    <source>
        <dbReference type="SAM" id="Phobius"/>
    </source>
</evidence>
<dbReference type="InterPro" id="IPR058208">
    <property type="entry name" value="PACE"/>
</dbReference>
<reference evidence="3 4" key="1">
    <citation type="submission" date="2018-07" db="EMBL/GenBank/DDBJ databases">
        <title>Genomic Encyclopedia of Type Strains, Phase III (KMG-III): the genomes of soil and plant-associated and newly described type strains.</title>
        <authorList>
            <person name="Whitman W."/>
        </authorList>
    </citation>
    <scope>NUCLEOTIDE SEQUENCE [LARGE SCALE GENOMIC DNA]</scope>
    <source>
        <strain evidence="3 4">CECT 8525</strain>
    </source>
</reference>
<dbReference type="AlphaFoldDB" id="A0A368Z7N9"/>
<evidence type="ECO:0000313" key="4">
    <source>
        <dbReference type="Proteomes" id="UP000253345"/>
    </source>
</evidence>
<accession>A0A368Z7N9</accession>
<proteinExistence type="predicted"/>
<dbReference type="InterPro" id="IPR007896">
    <property type="entry name" value="BTP_bacteria"/>
</dbReference>
<comment type="caution">
    <text evidence="3">The sequence shown here is derived from an EMBL/GenBank/DDBJ whole genome shotgun (WGS) entry which is preliminary data.</text>
</comment>
<organism evidence="3 4">
    <name type="scientific">Paracoccus lutimaris</name>
    <dbReference type="NCBI Taxonomy" id="1490030"/>
    <lineage>
        <taxon>Bacteria</taxon>
        <taxon>Pseudomonadati</taxon>
        <taxon>Pseudomonadota</taxon>
        <taxon>Alphaproteobacteria</taxon>
        <taxon>Rhodobacterales</taxon>
        <taxon>Paracoccaceae</taxon>
        <taxon>Paracoccus</taxon>
    </lineage>
</organism>
<gene>
    <name evidence="3" type="ORF">DFP89_103181</name>
</gene>
<feature type="transmembrane region" description="Helical" evidence="1">
    <location>
        <begin position="38"/>
        <end position="59"/>
    </location>
</feature>
<sequence>MQTRSFSDRARHALSFEIVGLAIFTPLATLAFDKPAMDMGVIGLISATVATLWNFVFNMGFDRTMIRRTGSAAKSVPVRILHTLMFEGGLVVLLIPMIAWYLGITLWQALVMDIAIVAFYLVYTFFFNIAYDRVYPLPEAQPAAA</sequence>
<evidence type="ECO:0000313" key="3">
    <source>
        <dbReference type="EMBL" id="RCW87177.1"/>
    </source>
</evidence>
<dbReference type="EMBL" id="QPJL01000003">
    <property type="protein sequence ID" value="RCW87177.1"/>
    <property type="molecule type" value="Genomic_DNA"/>
</dbReference>
<feature type="domain" description="Chlorhexidine efflux transporter" evidence="2">
    <location>
        <begin position="4"/>
        <end position="65"/>
    </location>
</feature>
<feature type="transmembrane region" description="Helical" evidence="1">
    <location>
        <begin position="80"/>
        <end position="103"/>
    </location>
</feature>
<keyword evidence="1" id="KW-0812">Transmembrane</keyword>
<keyword evidence="4" id="KW-1185">Reference proteome</keyword>
<name>A0A368Z7N9_9RHOB</name>
<dbReference type="Pfam" id="PF05232">
    <property type="entry name" value="BTP"/>
    <property type="match status" value="2"/>
</dbReference>
<evidence type="ECO:0000259" key="2">
    <source>
        <dbReference type="Pfam" id="PF05232"/>
    </source>
</evidence>
<keyword evidence="1" id="KW-0472">Membrane</keyword>
<dbReference type="OrthoDB" id="1631120at2"/>
<keyword evidence="1" id="KW-1133">Transmembrane helix</keyword>
<feature type="domain" description="Chlorhexidine efflux transporter" evidence="2">
    <location>
        <begin position="74"/>
        <end position="136"/>
    </location>
</feature>
<dbReference type="NCBIfam" id="NF033664">
    <property type="entry name" value="PACE_transport"/>
    <property type="match status" value="1"/>
</dbReference>
<feature type="transmembrane region" description="Helical" evidence="1">
    <location>
        <begin position="109"/>
        <end position="131"/>
    </location>
</feature>
<dbReference type="RefSeq" id="WP_114348246.1">
    <property type="nucleotide sequence ID" value="NZ_QPJL01000003.1"/>
</dbReference>
<feature type="transmembrane region" description="Helical" evidence="1">
    <location>
        <begin position="12"/>
        <end position="32"/>
    </location>
</feature>